<dbReference type="KEGG" id="ipo:Ilyop_1258"/>
<dbReference type="InterPro" id="IPR016035">
    <property type="entry name" value="Acyl_Trfase/lysoPLipase"/>
</dbReference>
<evidence type="ECO:0000256" key="4">
    <source>
        <dbReference type="PROSITE-ProRule" id="PRU01161"/>
    </source>
</evidence>
<keyword evidence="7" id="KW-1185">Reference proteome</keyword>
<reference evidence="6 7" key="1">
    <citation type="journal article" date="2010" name="Stand. Genomic Sci.">
        <title>Complete genome sequence of Ilyobacter polytropus type strain (CuHbu1).</title>
        <authorList>
            <person name="Sikorski J."/>
            <person name="Chertkov O."/>
            <person name="Lapidus A."/>
            <person name="Nolan M."/>
            <person name="Lucas S."/>
            <person name="Del Rio T.G."/>
            <person name="Tice H."/>
            <person name="Cheng J.F."/>
            <person name="Tapia R."/>
            <person name="Han C."/>
            <person name="Goodwin L."/>
            <person name="Pitluck S."/>
            <person name="Liolios K."/>
            <person name="Ivanova N."/>
            <person name="Mavromatis K."/>
            <person name="Mikhailova N."/>
            <person name="Pati A."/>
            <person name="Chen A."/>
            <person name="Palaniappan K."/>
            <person name="Land M."/>
            <person name="Hauser L."/>
            <person name="Chang Y.J."/>
            <person name="Jeffries C.D."/>
            <person name="Brambilla E."/>
            <person name="Yasawong M."/>
            <person name="Rohde M."/>
            <person name="Pukall R."/>
            <person name="Spring S."/>
            <person name="Goker M."/>
            <person name="Woyke T."/>
            <person name="Bristow J."/>
            <person name="Eisen J.A."/>
            <person name="Markowitz V."/>
            <person name="Hugenholtz P."/>
            <person name="Kyrpides N.C."/>
            <person name="Klenk H.P."/>
        </authorList>
    </citation>
    <scope>NUCLEOTIDE SEQUENCE [LARGE SCALE GENOMIC DNA]</scope>
    <source>
        <strain evidence="7">ATCC 51220 / DSM 2926 / LMG 16218 / CuHBu1</strain>
    </source>
</reference>
<dbReference type="InterPro" id="IPR002641">
    <property type="entry name" value="PNPLA_dom"/>
</dbReference>
<feature type="domain" description="PNPLA" evidence="5">
    <location>
        <begin position="90"/>
        <end position="281"/>
    </location>
</feature>
<sequence length="784" mass="88939">MLYRKTQNNFRYYKLHMKKGNGMLRKIILLVFFIFSIAIQADEKTYYEDVKIKQLEAEIESIQSKIHILKRSKKLRMAKDTENTRPKLGLVLSGGGAKGFAHIGVLKVLEENNIKVDYITGTSMGAVIGALYSVGYSPEEIEDVMIKTNWNKILKDAPDRLDIPLEDKIGKKEYPASIAFDKELNIYFPRGLKQGQKIYLKLKELLWNVENIENFDELPIPMRIIATDLDSGKVKSFSSGDLSKIISASIAIPTLFGPVKIDGKNYVDGLVTRNFPVEDVIDMGADIVIGVNVGTRIKEKEDYNILTVLDQVLAIQSSGSTPDQKSMVNYIIEPDISKFKSTDFEKVEEIIKVGEKEARAKINSMKNLSETEKIPEKRTVLKSKDSDSVFIENIYLVGNVNVNLEIIEGNLRKEIPGEVTESDLENMILNLYALPYIEKAYYKIKGKDLYIETVERPTNYLKLGMNYNSEYGTTIALETDTLSTGKTGRKTVFDFKFGDYFEASAKNYAYYGIEDKIGFIFEIGYNETPFFFYEGDEKRSEFTNKTFELKGALATQFENQFFISYGFSQKFSELEQDIGLSEDKSLEYDESYGNVFFQIVLDNLDNKMYPSQGIRSDFQYTWGGDFGTESVDFYGPAYLLEGYFPVTKKLSFLSAVAGGSIQGEGILADEYFKLGGMRSDISNKEFAFYGYNSQRKLVEEFAIAQLGLQYRFYSNIYLAGKWNIATYTGAPVQGENDKKIWDDKVKGYGVTLGIDSPFGPLELSVMEDSDTQNVLTQFNIGYIF</sequence>
<dbReference type="Pfam" id="PF19143">
    <property type="entry name" value="Omp85_2"/>
    <property type="match status" value="1"/>
</dbReference>
<dbReference type="InterPro" id="IPR043864">
    <property type="entry name" value="Omp85-like_dom"/>
</dbReference>
<protein>
    <submittedName>
        <fullName evidence="6">Patatin</fullName>
    </submittedName>
</protein>
<dbReference type="PANTHER" id="PTHR14226:SF76">
    <property type="entry name" value="NTE FAMILY PROTEIN RSSA"/>
    <property type="match status" value="1"/>
</dbReference>
<proteinExistence type="predicted"/>
<dbReference type="EMBL" id="CP002281">
    <property type="protein sequence ID" value="ADO83039.1"/>
    <property type="molecule type" value="Genomic_DNA"/>
</dbReference>
<dbReference type="PANTHER" id="PTHR14226">
    <property type="entry name" value="NEUROPATHY TARGET ESTERASE/SWISS CHEESE D.MELANOGASTER"/>
    <property type="match status" value="1"/>
</dbReference>
<evidence type="ECO:0000256" key="3">
    <source>
        <dbReference type="ARBA" id="ARBA00023098"/>
    </source>
</evidence>
<dbReference type="HOGENOM" id="CLU_014750_2_0_0"/>
<dbReference type="PROSITE" id="PS51635">
    <property type="entry name" value="PNPLA"/>
    <property type="match status" value="1"/>
</dbReference>
<dbReference type="Pfam" id="PF01734">
    <property type="entry name" value="Patatin"/>
    <property type="match status" value="1"/>
</dbReference>
<evidence type="ECO:0000256" key="1">
    <source>
        <dbReference type="ARBA" id="ARBA00022801"/>
    </source>
</evidence>
<dbReference type="Gene3D" id="2.40.160.50">
    <property type="entry name" value="membrane protein fhac: a member of the omp85/tpsb transporter family"/>
    <property type="match status" value="1"/>
</dbReference>
<dbReference type="eggNOG" id="COG0729">
    <property type="taxonomic scope" value="Bacteria"/>
</dbReference>
<accession>E3H9D0</accession>
<dbReference type="eggNOG" id="COG1752">
    <property type="taxonomic scope" value="Bacteria"/>
</dbReference>
<dbReference type="GO" id="GO:0016042">
    <property type="term" value="P:lipid catabolic process"/>
    <property type="evidence" value="ECO:0007669"/>
    <property type="project" value="UniProtKB-UniRule"/>
</dbReference>
<keyword evidence="3 4" id="KW-0443">Lipid metabolism</keyword>
<evidence type="ECO:0000313" key="6">
    <source>
        <dbReference type="EMBL" id="ADO83039.1"/>
    </source>
</evidence>
<evidence type="ECO:0000313" key="7">
    <source>
        <dbReference type="Proteomes" id="UP000006875"/>
    </source>
</evidence>
<feature type="active site" description="Nucleophile" evidence="4">
    <location>
        <position position="123"/>
    </location>
</feature>
<dbReference type="Proteomes" id="UP000006875">
    <property type="component" value="Chromosome"/>
</dbReference>
<dbReference type="Gene3D" id="3.40.1090.10">
    <property type="entry name" value="Cytosolic phospholipase A2 catalytic domain"/>
    <property type="match status" value="2"/>
</dbReference>
<evidence type="ECO:0000256" key="2">
    <source>
        <dbReference type="ARBA" id="ARBA00022963"/>
    </source>
</evidence>
<keyword evidence="2 4" id="KW-0442">Lipid degradation</keyword>
<dbReference type="GO" id="GO:0016787">
    <property type="term" value="F:hydrolase activity"/>
    <property type="evidence" value="ECO:0007669"/>
    <property type="project" value="UniProtKB-UniRule"/>
</dbReference>
<feature type="active site" description="Proton acceptor" evidence="4">
    <location>
        <position position="268"/>
    </location>
</feature>
<feature type="short sequence motif" description="GXGXXG" evidence="4">
    <location>
        <begin position="94"/>
        <end position="99"/>
    </location>
</feature>
<comment type="caution">
    <text evidence="4">Lacks conserved residue(s) required for the propagation of feature annotation.</text>
</comment>
<name>E3H9D0_ILYPC</name>
<feature type="short sequence motif" description="GXSXG" evidence="4">
    <location>
        <begin position="121"/>
        <end position="125"/>
    </location>
</feature>
<dbReference type="CDD" id="cd07205">
    <property type="entry name" value="Pat_PNPLA6_PNPLA7_NTE1_like"/>
    <property type="match status" value="1"/>
</dbReference>
<dbReference type="SUPFAM" id="SSF52151">
    <property type="entry name" value="FabD/lysophospholipase-like"/>
    <property type="match status" value="1"/>
</dbReference>
<evidence type="ECO:0000259" key="5">
    <source>
        <dbReference type="PROSITE" id="PS51635"/>
    </source>
</evidence>
<dbReference type="STRING" id="572544.Ilyop_1258"/>
<dbReference type="InterPro" id="IPR050301">
    <property type="entry name" value="NTE"/>
</dbReference>
<gene>
    <name evidence="6" type="ordered locus">Ilyop_1258</name>
</gene>
<keyword evidence="1 4" id="KW-0378">Hydrolase</keyword>
<dbReference type="AlphaFoldDB" id="E3H9D0"/>
<organism evidence="6 7">
    <name type="scientific">Ilyobacter polytropus (strain ATCC 51220 / DSM 2926 / LMG 16218 / CuHBu1)</name>
    <dbReference type="NCBI Taxonomy" id="572544"/>
    <lineage>
        <taxon>Bacteria</taxon>
        <taxon>Fusobacteriati</taxon>
        <taxon>Fusobacteriota</taxon>
        <taxon>Fusobacteriia</taxon>
        <taxon>Fusobacteriales</taxon>
        <taxon>Fusobacteriaceae</taxon>
        <taxon>Ilyobacter</taxon>
    </lineage>
</organism>